<dbReference type="EC" id="3.1.4.-" evidence="2"/>
<keyword evidence="2" id="KW-0479">Metal-binding</keyword>
<evidence type="ECO:0000256" key="2">
    <source>
        <dbReference type="RuleBase" id="RU362039"/>
    </source>
</evidence>
<protein>
    <recommendedName>
        <fullName evidence="2">Phosphoesterase</fullName>
        <ecNumber evidence="2">3.1.4.-</ecNumber>
    </recommendedName>
</protein>
<proteinExistence type="inferred from homology"/>
<dbReference type="PANTHER" id="PTHR42850">
    <property type="entry name" value="METALLOPHOSPHOESTERASE"/>
    <property type="match status" value="1"/>
</dbReference>
<organism evidence="4 5">
    <name type="scientific">Chryseosolibacter histidini</name>
    <dbReference type="NCBI Taxonomy" id="2782349"/>
    <lineage>
        <taxon>Bacteria</taxon>
        <taxon>Pseudomonadati</taxon>
        <taxon>Bacteroidota</taxon>
        <taxon>Cytophagia</taxon>
        <taxon>Cytophagales</taxon>
        <taxon>Chryseotaleaceae</taxon>
        <taxon>Chryseosolibacter</taxon>
    </lineage>
</organism>
<dbReference type="InterPro" id="IPR029052">
    <property type="entry name" value="Metallo-depent_PP-like"/>
</dbReference>
<sequence length="234" mass="26286">MKIGFISDIHGNHIALKEALTFLRQASKVSEIFFLGDAIGYMPDANAVVTTLREENINCLMGNHEAMFLGWLPTDARAAQVYQFDKIRGTMADGNLEFLKKQLPFREISVSGTRILMVHGSPVDPLNGYLYPDTPLGNMQAYPYDFVLMGHTHRPFIRQHHSSWYVNVGSCGMPRDTGALAAVAVLDVNTKEARIYRLPLNIAAMREKYKGVHPDVENLWERTIPVKDIVGEII</sequence>
<dbReference type="Gene3D" id="3.60.21.10">
    <property type="match status" value="1"/>
</dbReference>
<dbReference type="AlphaFoldDB" id="A0AAP2GR86"/>
<dbReference type="PANTHER" id="PTHR42850:SF2">
    <property type="entry name" value="BLL5683 PROTEIN"/>
    <property type="match status" value="1"/>
</dbReference>
<dbReference type="RefSeq" id="WP_254169601.1">
    <property type="nucleotide sequence ID" value="NZ_JAHESF010000051.1"/>
</dbReference>
<gene>
    <name evidence="4" type="ORF">KK083_28735</name>
</gene>
<dbReference type="InterPro" id="IPR011152">
    <property type="entry name" value="Pesterase_MJ0912"/>
</dbReference>
<accession>A0AAP2GR86</accession>
<dbReference type="NCBIfam" id="TIGR00040">
    <property type="entry name" value="yfcE"/>
    <property type="match status" value="1"/>
</dbReference>
<comment type="cofactor">
    <cofactor evidence="2">
        <name>a divalent metal cation</name>
        <dbReference type="ChEBI" id="CHEBI:60240"/>
    </cofactor>
</comment>
<dbReference type="GO" id="GO:0016791">
    <property type="term" value="F:phosphatase activity"/>
    <property type="evidence" value="ECO:0007669"/>
    <property type="project" value="TreeGrafter"/>
</dbReference>
<name>A0AAP2GR86_9BACT</name>
<feature type="domain" description="Calcineurin-like phosphoesterase" evidence="3">
    <location>
        <begin position="1"/>
        <end position="190"/>
    </location>
</feature>
<dbReference type="GO" id="GO:0005737">
    <property type="term" value="C:cytoplasm"/>
    <property type="evidence" value="ECO:0007669"/>
    <property type="project" value="TreeGrafter"/>
</dbReference>
<comment type="similarity">
    <text evidence="1 2">Belongs to the metallophosphoesterase superfamily. YfcE family.</text>
</comment>
<dbReference type="Proteomes" id="UP001319200">
    <property type="component" value="Unassembled WGS sequence"/>
</dbReference>
<dbReference type="SUPFAM" id="SSF56300">
    <property type="entry name" value="Metallo-dependent phosphatases"/>
    <property type="match status" value="1"/>
</dbReference>
<dbReference type="InterPro" id="IPR000979">
    <property type="entry name" value="Phosphodiesterase_MJ0936/Vps29"/>
</dbReference>
<comment type="caution">
    <text evidence="4">The sequence shown here is derived from an EMBL/GenBank/DDBJ whole genome shotgun (WGS) entry which is preliminary data.</text>
</comment>
<evidence type="ECO:0000313" key="4">
    <source>
        <dbReference type="EMBL" id="MBT1700913.1"/>
    </source>
</evidence>
<evidence type="ECO:0000313" key="5">
    <source>
        <dbReference type="Proteomes" id="UP001319200"/>
    </source>
</evidence>
<evidence type="ECO:0000259" key="3">
    <source>
        <dbReference type="Pfam" id="PF12850"/>
    </source>
</evidence>
<reference evidence="4 5" key="1">
    <citation type="submission" date="2021-05" db="EMBL/GenBank/DDBJ databases">
        <title>A Polyphasic approach of four new species of the genus Ohtaekwangia: Ohtaekwangia histidinii sp. nov., Ohtaekwangia cretensis sp. nov., Ohtaekwangia indiensis sp. nov., Ohtaekwangia reichenbachii sp. nov. from diverse environment.</title>
        <authorList>
            <person name="Octaviana S."/>
        </authorList>
    </citation>
    <scope>NUCLEOTIDE SEQUENCE [LARGE SCALE GENOMIC DNA]</scope>
    <source>
        <strain evidence="4 5">PWU4</strain>
    </source>
</reference>
<keyword evidence="5" id="KW-1185">Reference proteome</keyword>
<dbReference type="InterPro" id="IPR024654">
    <property type="entry name" value="Calcineurin-like_PHP_lpxH"/>
</dbReference>
<dbReference type="EMBL" id="JAHESF010000051">
    <property type="protein sequence ID" value="MBT1700913.1"/>
    <property type="molecule type" value="Genomic_DNA"/>
</dbReference>
<dbReference type="InterPro" id="IPR050126">
    <property type="entry name" value="Ap4A_hydrolase"/>
</dbReference>
<dbReference type="GO" id="GO:0046872">
    <property type="term" value="F:metal ion binding"/>
    <property type="evidence" value="ECO:0007669"/>
    <property type="project" value="UniProtKB-KW"/>
</dbReference>
<dbReference type="PIRSF" id="PIRSF000883">
    <property type="entry name" value="Pesterase_MJ0912"/>
    <property type="match status" value="1"/>
</dbReference>
<dbReference type="Pfam" id="PF12850">
    <property type="entry name" value="Metallophos_2"/>
    <property type="match status" value="1"/>
</dbReference>
<evidence type="ECO:0000256" key="1">
    <source>
        <dbReference type="ARBA" id="ARBA00008950"/>
    </source>
</evidence>